<protein>
    <submittedName>
        <fullName evidence="2">DUF2987 domain-containing protein</fullName>
    </submittedName>
</protein>
<evidence type="ECO:0000256" key="1">
    <source>
        <dbReference type="SAM" id="SignalP"/>
    </source>
</evidence>
<feature type="chain" id="PRO_5046682934" evidence="1">
    <location>
        <begin position="19"/>
        <end position="213"/>
    </location>
</feature>
<keyword evidence="3" id="KW-1185">Reference proteome</keyword>
<sequence>MKFALLALSLFSSTAVLADTQPYRSFYESLEPLQRIKDLRHVQADARLSGKEAGVAPEWIRMVIKSRSGDIPITVGADGRFTFPLDQRLFEEDPPVESTPSSDLLKLTVTFSARIEPAKSYHYAQFVAVADDYKEGLSRQDFLWRMRAPSFKGMVLRFPKGAEAVATVHLADGALRIASDEKDELRIPDKRAWRKENPRVELSVVPESVKLDL</sequence>
<evidence type="ECO:0000313" key="3">
    <source>
        <dbReference type="Proteomes" id="UP001064632"/>
    </source>
</evidence>
<dbReference type="InterPro" id="IPR021370">
    <property type="entry name" value="DUF2987"/>
</dbReference>
<organism evidence="2 3">
    <name type="scientific">Tahibacter amnicola</name>
    <dbReference type="NCBI Taxonomy" id="2976241"/>
    <lineage>
        <taxon>Bacteria</taxon>
        <taxon>Pseudomonadati</taxon>
        <taxon>Pseudomonadota</taxon>
        <taxon>Gammaproteobacteria</taxon>
        <taxon>Lysobacterales</taxon>
        <taxon>Rhodanobacteraceae</taxon>
        <taxon>Tahibacter</taxon>
    </lineage>
</organism>
<name>A0ABY6BHX4_9GAMM</name>
<keyword evidence="1" id="KW-0732">Signal</keyword>
<reference evidence="2" key="1">
    <citation type="submission" date="2022-09" db="EMBL/GenBank/DDBJ databases">
        <title>Tahibacter sp. nov., isolated from a fresh water.</title>
        <authorList>
            <person name="Baek J.H."/>
            <person name="Lee J.K."/>
            <person name="Kim J.M."/>
            <person name="Jeon C.O."/>
        </authorList>
    </citation>
    <scope>NUCLEOTIDE SEQUENCE</scope>
    <source>
        <strain evidence="2">W38</strain>
    </source>
</reference>
<evidence type="ECO:0000313" key="2">
    <source>
        <dbReference type="EMBL" id="UXI67975.1"/>
    </source>
</evidence>
<dbReference type="Pfam" id="PF11205">
    <property type="entry name" value="DUF2987"/>
    <property type="match status" value="1"/>
</dbReference>
<dbReference type="EMBL" id="CP104694">
    <property type="protein sequence ID" value="UXI67975.1"/>
    <property type="molecule type" value="Genomic_DNA"/>
</dbReference>
<proteinExistence type="predicted"/>
<dbReference type="Proteomes" id="UP001064632">
    <property type="component" value="Chromosome"/>
</dbReference>
<dbReference type="RefSeq" id="WP_261694943.1">
    <property type="nucleotide sequence ID" value="NZ_CP104694.1"/>
</dbReference>
<accession>A0ABY6BHX4</accession>
<gene>
    <name evidence="2" type="ORF">N4264_25145</name>
</gene>
<feature type="signal peptide" evidence="1">
    <location>
        <begin position="1"/>
        <end position="18"/>
    </location>
</feature>